<reference evidence="2 3" key="1">
    <citation type="submission" date="2019-10" db="EMBL/GenBank/DDBJ databases">
        <title>Gracilibacillus sp. nov. isolated from rice seeds.</title>
        <authorList>
            <person name="He S."/>
        </authorList>
    </citation>
    <scope>NUCLEOTIDE SEQUENCE [LARGE SCALE GENOMIC DNA]</scope>
    <source>
        <strain evidence="2 3">TD8</strain>
    </source>
</reference>
<gene>
    <name evidence="2" type="ORF">F9U64_11655</name>
</gene>
<dbReference type="SUPFAM" id="SSF56235">
    <property type="entry name" value="N-terminal nucleophile aminohydrolases (Ntn hydrolases)"/>
    <property type="match status" value="1"/>
</dbReference>
<dbReference type="NCBIfam" id="NF040521">
    <property type="entry name" value="C45_proenzyme"/>
    <property type="match status" value="1"/>
</dbReference>
<comment type="caution">
    <text evidence="2">The sequence shown here is derived from an EMBL/GenBank/DDBJ whole genome shotgun (WGS) entry which is preliminary data.</text>
</comment>
<evidence type="ECO:0000313" key="3">
    <source>
        <dbReference type="Proteomes" id="UP000480246"/>
    </source>
</evidence>
<accession>A0A7C8GTJ4</accession>
<name>A0A7C8GTJ4_9BACI</name>
<dbReference type="InterPro" id="IPR047801">
    <property type="entry name" value="Peptidase_C45"/>
</dbReference>
<dbReference type="InterPro" id="IPR047794">
    <property type="entry name" value="C45_proenzyme-like"/>
</dbReference>
<dbReference type="Proteomes" id="UP000480246">
    <property type="component" value="Unassembled WGS sequence"/>
</dbReference>
<sequence length="352" mass="40428">MTMKKYYIDVIQYRGDRASFGFEQGKWLKQSPLHPIYTNPDIAKKLRFSINLSEAVEWIKALFPAFLEELQGLAEGLDLTFDQAIMHFSGYQQEWKKSGCTILTGDHYLVRNYDYHPKTYEGRFVLFQPDNGYATIGPSQRIVGRADGMNEKGLMTGYNFVNRRNAGDGFIPTIITRMILEKCQSNEEAIALLKEVPHRVAFNYVLADRFGNRHVVEATSQAVRVKEDTRSTNHFDLLTEANRHHLADSQRRMAILRNQKQQLSKPEAFQLLNNIEKELFAEKYLQSAGTLHTSIYDTNSLEAGIALGHNRMPTIFSFGDWLQGKDSWVRKVKGQINTNERMPYMDGVGENE</sequence>
<organism evidence="2 3">
    <name type="scientific">Gracilibacillus oryzae</name>
    <dbReference type="NCBI Taxonomy" id="1672701"/>
    <lineage>
        <taxon>Bacteria</taxon>
        <taxon>Bacillati</taxon>
        <taxon>Bacillota</taxon>
        <taxon>Bacilli</taxon>
        <taxon>Bacillales</taxon>
        <taxon>Bacillaceae</taxon>
        <taxon>Gracilibacillus</taxon>
    </lineage>
</organism>
<dbReference type="InterPro" id="IPR005079">
    <property type="entry name" value="Peptidase_C45_hydrolase"/>
</dbReference>
<dbReference type="Gene3D" id="3.60.60.10">
    <property type="entry name" value="Penicillin V Acylase, Chain A"/>
    <property type="match status" value="1"/>
</dbReference>
<protein>
    <recommendedName>
        <fullName evidence="1">Peptidase C45 hydrolase domain-containing protein</fullName>
    </recommendedName>
</protein>
<evidence type="ECO:0000259" key="1">
    <source>
        <dbReference type="Pfam" id="PF03417"/>
    </source>
</evidence>
<dbReference type="OrthoDB" id="8617387at2"/>
<feature type="domain" description="Peptidase C45 hydrolase" evidence="1">
    <location>
        <begin position="106"/>
        <end position="311"/>
    </location>
</feature>
<dbReference type="AlphaFoldDB" id="A0A7C8GTJ4"/>
<dbReference type="PANTHER" id="PTHR34180:SF1">
    <property type="entry name" value="BETA-ALANYL-DOPAMINE_CARCININE HYDROLASE"/>
    <property type="match status" value="1"/>
</dbReference>
<dbReference type="PANTHER" id="PTHR34180">
    <property type="entry name" value="PEPTIDASE C45"/>
    <property type="match status" value="1"/>
</dbReference>
<dbReference type="CDD" id="cd01935">
    <property type="entry name" value="Ntn_CGH_like"/>
    <property type="match status" value="1"/>
</dbReference>
<dbReference type="InterPro" id="IPR029055">
    <property type="entry name" value="Ntn_hydrolases_N"/>
</dbReference>
<keyword evidence="3" id="KW-1185">Reference proteome</keyword>
<dbReference type="Pfam" id="PF03417">
    <property type="entry name" value="AAT"/>
    <property type="match status" value="1"/>
</dbReference>
<evidence type="ECO:0000313" key="2">
    <source>
        <dbReference type="EMBL" id="KAB8134171.1"/>
    </source>
</evidence>
<dbReference type="EMBL" id="WEID01000056">
    <property type="protein sequence ID" value="KAB8134171.1"/>
    <property type="molecule type" value="Genomic_DNA"/>
</dbReference>
<proteinExistence type="predicted"/>